<proteinExistence type="predicted"/>
<sequence length="94" mass="10787">MFRIPLSFPNINIFTFGESSLYGYDSINHCLIVYSLNHLNNLHENRPDRYHLSSSPSTSIEKLILNPNETILALISDNTVYFVYLPQLINSPSK</sequence>
<feature type="non-terminal residue" evidence="1">
    <location>
        <position position="94"/>
    </location>
</feature>
<accession>A0A816HQ02</accession>
<protein>
    <submittedName>
        <fullName evidence="1">Uncharacterized protein</fullName>
    </submittedName>
</protein>
<reference evidence="1" key="1">
    <citation type="submission" date="2021-02" db="EMBL/GenBank/DDBJ databases">
        <authorList>
            <person name="Nowell W R."/>
        </authorList>
    </citation>
    <scope>NUCLEOTIDE SEQUENCE</scope>
</reference>
<evidence type="ECO:0000313" key="2">
    <source>
        <dbReference type="Proteomes" id="UP000663828"/>
    </source>
</evidence>
<organism evidence="1 2">
    <name type="scientific">Adineta ricciae</name>
    <name type="common">Rotifer</name>
    <dbReference type="NCBI Taxonomy" id="249248"/>
    <lineage>
        <taxon>Eukaryota</taxon>
        <taxon>Metazoa</taxon>
        <taxon>Spiralia</taxon>
        <taxon>Gnathifera</taxon>
        <taxon>Rotifera</taxon>
        <taxon>Eurotatoria</taxon>
        <taxon>Bdelloidea</taxon>
        <taxon>Adinetida</taxon>
        <taxon>Adinetidae</taxon>
        <taxon>Adineta</taxon>
    </lineage>
</organism>
<keyword evidence="2" id="KW-1185">Reference proteome</keyword>
<gene>
    <name evidence="1" type="ORF">XAT740_LOCUS64102</name>
</gene>
<dbReference type="EMBL" id="CAJNOR010021336">
    <property type="protein sequence ID" value="CAF1691247.1"/>
    <property type="molecule type" value="Genomic_DNA"/>
</dbReference>
<name>A0A816HQ02_ADIRI</name>
<dbReference type="AlphaFoldDB" id="A0A816HQ02"/>
<dbReference type="Proteomes" id="UP000663828">
    <property type="component" value="Unassembled WGS sequence"/>
</dbReference>
<comment type="caution">
    <text evidence="1">The sequence shown here is derived from an EMBL/GenBank/DDBJ whole genome shotgun (WGS) entry which is preliminary data.</text>
</comment>
<evidence type="ECO:0000313" key="1">
    <source>
        <dbReference type="EMBL" id="CAF1691247.1"/>
    </source>
</evidence>